<comment type="catalytic activity">
    <reaction evidence="11 12">
        <text>uridine(1498) in 16S rRNA + S-adenosyl-L-methionine = N(3)-methyluridine(1498) in 16S rRNA + S-adenosyl-L-homocysteine + H(+)</text>
        <dbReference type="Rhea" id="RHEA:42920"/>
        <dbReference type="Rhea" id="RHEA-COMP:10283"/>
        <dbReference type="Rhea" id="RHEA-COMP:10284"/>
        <dbReference type="ChEBI" id="CHEBI:15378"/>
        <dbReference type="ChEBI" id="CHEBI:57856"/>
        <dbReference type="ChEBI" id="CHEBI:59789"/>
        <dbReference type="ChEBI" id="CHEBI:65315"/>
        <dbReference type="ChEBI" id="CHEBI:74502"/>
        <dbReference type="EC" id="2.1.1.193"/>
    </reaction>
</comment>
<dbReference type="Pfam" id="PF04452">
    <property type="entry name" value="Methyltrans_RNA"/>
    <property type="match status" value="1"/>
</dbReference>
<keyword evidence="6 12" id="KW-0698">rRNA processing</keyword>
<proteinExistence type="inferred from homology"/>
<evidence type="ECO:0000256" key="11">
    <source>
        <dbReference type="ARBA" id="ARBA00047944"/>
    </source>
</evidence>
<evidence type="ECO:0000259" key="13">
    <source>
        <dbReference type="Pfam" id="PF04452"/>
    </source>
</evidence>
<dbReference type="KEGG" id="mcun:NCTC10297_01347"/>
<keyword evidence="8 12" id="KW-0808">Transferase</keyword>
<protein>
    <recommendedName>
        <fullName evidence="4 12">Ribosomal RNA small subunit methyltransferase E</fullName>
        <ecNumber evidence="3 12">2.1.1.193</ecNumber>
    </recommendedName>
</protein>
<evidence type="ECO:0000256" key="4">
    <source>
        <dbReference type="ARBA" id="ARBA00013673"/>
    </source>
</evidence>
<evidence type="ECO:0000259" key="14">
    <source>
        <dbReference type="Pfam" id="PF20260"/>
    </source>
</evidence>
<dbReference type="NCBIfam" id="TIGR00046">
    <property type="entry name" value="RsmE family RNA methyltransferase"/>
    <property type="match status" value="1"/>
</dbReference>
<evidence type="ECO:0000256" key="12">
    <source>
        <dbReference type="PIRNR" id="PIRNR015601"/>
    </source>
</evidence>
<gene>
    <name evidence="15" type="primary">rsmE</name>
    <name evidence="15" type="ORF">NCTC10297_01347</name>
</gene>
<dbReference type="EMBL" id="LR134343">
    <property type="protein sequence ID" value="VEG13384.1"/>
    <property type="molecule type" value="Genomic_DNA"/>
</dbReference>
<feature type="domain" description="Ribosomal RNA small subunit methyltransferase E PUA-like" evidence="14">
    <location>
        <begin position="21"/>
        <end position="67"/>
    </location>
</feature>
<comment type="subcellular location">
    <subcellularLocation>
        <location evidence="1 12">Cytoplasm</location>
    </subcellularLocation>
</comment>
<dbReference type="RefSeq" id="WP_126330952.1">
    <property type="nucleotide sequence ID" value="NZ_LR134343.1"/>
</dbReference>
<dbReference type="GO" id="GO:0070475">
    <property type="term" value="P:rRNA base methylation"/>
    <property type="evidence" value="ECO:0007669"/>
    <property type="project" value="TreeGrafter"/>
</dbReference>
<dbReference type="PANTHER" id="PTHR30027">
    <property type="entry name" value="RIBOSOMAL RNA SMALL SUBUNIT METHYLTRANSFERASE E"/>
    <property type="match status" value="1"/>
</dbReference>
<dbReference type="InterPro" id="IPR029028">
    <property type="entry name" value="Alpha/beta_knot_MTases"/>
</dbReference>
<evidence type="ECO:0000256" key="1">
    <source>
        <dbReference type="ARBA" id="ARBA00004496"/>
    </source>
</evidence>
<dbReference type="Pfam" id="PF20260">
    <property type="entry name" value="PUA_4"/>
    <property type="match status" value="1"/>
</dbReference>
<dbReference type="InterPro" id="IPR046886">
    <property type="entry name" value="RsmE_MTase_dom"/>
</dbReference>
<dbReference type="Gene3D" id="3.40.1280.10">
    <property type="match status" value="1"/>
</dbReference>
<dbReference type="InterPro" id="IPR006700">
    <property type="entry name" value="RsmE"/>
</dbReference>
<evidence type="ECO:0000313" key="15">
    <source>
        <dbReference type="EMBL" id="VEG13384.1"/>
    </source>
</evidence>
<reference evidence="15 16" key="1">
    <citation type="submission" date="2018-12" db="EMBL/GenBank/DDBJ databases">
        <authorList>
            <consortium name="Pathogen Informatics"/>
        </authorList>
    </citation>
    <scope>NUCLEOTIDE SEQUENCE [LARGE SCALE GENOMIC DNA]</scope>
    <source>
        <strain evidence="15 16">NCTC10297</strain>
    </source>
</reference>
<evidence type="ECO:0000256" key="7">
    <source>
        <dbReference type="ARBA" id="ARBA00022603"/>
    </source>
</evidence>
<evidence type="ECO:0000256" key="6">
    <source>
        <dbReference type="ARBA" id="ARBA00022552"/>
    </source>
</evidence>
<organism evidence="15 16">
    <name type="scientific">Moraxella cuniculi</name>
    <dbReference type="NCBI Taxonomy" id="34061"/>
    <lineage>
        <taxon>Bacteria</taxon>
        <taxon>Pseudomonadati</taxon>
        <taxon>Pseudomonadota</taxon>
        <taxon>Gammaproteobacteria</taxon>
        <taxon>Moraxellales</taxon>
        <taxon>Moraxellaceae</taxon>
        <taxon>Moraxella</taxon>
    </lineage>
</organism>
<sequence>MPRFFINSQLSQQHIGQTIQLPDEIYHHWCKVLRAKVGDGAILFDGRGGEYQATLTAIDKKTATVAIGEFNPINRTPAFAASIGLVMSRGERMDYAIQKATEMGVHRIELLTSERCQAHLKYERDLKKLDHWQAVAIAACEQCGLNLVPQITPPVALDEWVAACQAELKLVLTLTDGNPDFSTPLPHHISLLIGAEGGLSPDEISLAIQHGFVPWTLGERILRTETAPVVALTALHILAQQKS</sequence>
<dbReference type="CDD" id="cd18084">
    <property type="entry name" value="RsmE-like"/>
    <property type="match status" value="1"/>
</dbReference>
<accession>A0A448GX26</accession>
<dbReference type="PIRSF" id="PIRSF015601">
    <property type="entry name" value="MTase_slr0722"/>
    <property type="match status" value="1"/>
</dbReference>
<dbReference type="InterPro" id="IPR029026">
    <property type="entry name" value="tRNA_m1G_MTases_N"/>
</dbReference>
<evidence type="ECO:0000256" key="9">
    <source>
        <dbReference type="ARBA" id="ARBA00022691"/>
    </source>
</evidence>
<evidence type="ECO:0000256" key="5">
    <source>
        <dbReference type="ARBA" id="ARBA00022490"/>
    </source>
</evidence>
<feature type="domain" description="Ribosomal RNA small subunit methyltransferase E methyltransferase" evidence="13">
    <location>
        <begin position="81"/>
        <end position="235"/>
    </location>
</feature>
<dbReference type="InterPro" id="IPR015947">
    <property type="entry name" value="PUA-like_sf"/>
</dbReference>
<dbReference type="InterPro" id="IPR046887">
    <property type="entry name" value="RsmE_PUA-like"/>
</dbReference>
<dbReference type="GO" id="GO:0070042">
    <property type="term" value="F:rRNA (uridine-N3-)-methyltransferase activity"/>
    <property type="evidence" value="ECO:0007669"/>
    <property type="project" value="TreeGrafter"/>
</dbReference>
<evidence type="ECO:0000313" key="16">
    <source>
        <dbReference type="Proteomes" id="UP000274100"/>
    </source>
</evidence>
<dbReference type="AlphaFoldDB" id="A0A448GX26"/>
<dbReference type="GO" id="GO:0005737">
    <property type="term" value="C:cytoplasm"/>
    <property type="evidence" value="ECO:0007669"/>
    <property type="project" value="UniProtKB-SubCell"/>
</dbReference>
<comment type="function">
    <text evidence="10 12">Specifically methylates the N3 position of the uracil ring of uridine 1498 (m3U1498) in 16S rRNA. Acts on the fully assembled 30S ribosomal subunit.</text>
</comment>
<keyword evidence="7 12" id="KW-0489">Methyltransferase</keyword>
<keyword evidence="5 12" id="KW-0963">Cytoplasm</keyword>
<dbReference type="OrthoDB" id="9815641at2"/>
<name>A0A448GX26_9GAMM</name>
<dbReference type="Proteomes" id="UP000274100">
    <property type="component" value="Chromosome"/>
</dbReference>
<dbReference type="NCBIfam" id="NF008692">
    <property type="entry name" value="PRK11713.1-5"/>
    <property type="match status" value="1"/>
</dbReference>
<evidence type="ECO:0000256" key="3">
    <source>
        <dbReference type="ARBA" id="ARBA00012328"/>
    </source>
</evidence>
<dbReference type="PANTHER" id="PTHR30027:SF3">
    <property type="entry name" value="16S RRNA (URACIL(1498)-N(3))-METHYLTRANSFERASE"/>
    <property type="match status" value="1"/>
</dbReference>
<evidence type="ECO:0000256" key="10">
    <source>
        <dbReference type="ARBA" id="ARBA00025699"/>
    </source>
</evidence>
<dbReference type="SUPFAM" id="SSF75217">
    <property type="entry name" value="alpha/beta knot"/>
    <property type="match status" value="1"/>
</dbReference>
<keyword evidence="9 12" id="KW-0949">S-adenosyl-L-methionine</keyword>
<evidence type="ECO:0000256" key="8">
    <source>
        <dbReference type="ARBA" id="ARBA00022679"/>
    </source>
</evidence>
<evidence type="ECO:0000256" key="2">
    <source>
        <dbReference type="ARBA" id="ARBA00005528"/>
    </source>
</evidence>
<comment type="similarity">
    <text evidence="2 12">Belongs to the RNA methyltransferase RsmE family.</text>
</comment>
<dbReference type="SUPFAM" id="SSF88697">
    <property type="entry name" value="PUA domain-like"/>
    <property type="match status" value="1"/>
</dbReference>
<dbReference type="EC" id="2.1.1.193" evidence="3 12"/>